<name>A0A8C5PH95_9ANUR</name>
<dbReference type="Proteomes" id="UP000694569">
    <property type="component" value="Unplaced"/>
</dbReference>
<dbReference type="AlphaFoldDB" id="A0A8C5PH95"/>
<dbReference type="Ensembl" id="ENSLLET00000023643.1">
    <property type="protein sequence ID" value="ENSLLEP00000022771.1"/>
    <property type="gene ID" value="ENSLLEG00000014446.1"/>
</dbReference>
<organism evidence="2 3">
    <name type="scientific">Leptobrachium leishanense</name>
    <name type="common">Leishan spiny toad</name>
    <dbReference type="NCBI Taxonomy" id="445787"/>
    <lineage>
        <taxon>Eukaryota</taxon>
        <taxon>Metazoa</taxon>
        <taxon>Chordata</taxon>
        <taxon>Craniata</taxon>
        <taxon>Vertebrata</taxon>
        <taxon>Euteleostomi</taxon>
        <taxon>Amphibia</taxon>
        <taxon>Batrachia</taxon>
        <taxon>Anura</taxon>
        <taxon>Pelobatoidea</taxon>
        <taxon>Megophryidae</taxon>
        <taxon>Leptobrachium</taxon>
    </lineage>
</organism>
<evidence type="ECO:0000313" key="2">
    <source>
        <dbReference type="Ensembl" id="ENSLLEP00000022771.1"/>
    </source>
</evidence>
<reference evidence="2" key="1">
    <citation type="submission" date="2025-08" db="UniProtKB">
        <authorList>
            <consortium name="Ensembl"/>
        </authorList>
    </citation>
    <scope>IDENTIFICATION</scope>
</reference>
<sequence length="57" mass="6717">MLTSRRRGCANPSTRRERSLKQRRKNTQSHNSAKSIRSLWFPKSCQWVLSLRLCPVC</sequence>
<evidence type="ECO:0000313" key="3">
    <source>
        <dbReference type="Proteomes" id="UP000694569"/>
    </source>
</evidence>
<protein>
    <submittedName>
        <fullName evidence="2">Uncharacterized protein</fullName>
    </submittedName>
</protein>
<evidence type="ECO:0000256" key="1">
    <source>
        <dbReference type="SAM" id="MobiDB-lite"/>
    </source>
</evidence>
<keyword evidence="3" id="KW-1185">Reference proteome</keyword>
<proteinExistence type="predicted"/>
<feature type="region of interest" description="Disordered" evidence="1">
    <location>
        <begin position="1"/>
        <end position="34"/>
    </location>
</feature>
<reference evidence="2" key="2">
    <citation type="submission" date="2025-09" db="UniProtKB">
        <authorList>
            <consortium name="Ensembl"/>
        </authorList>
    </citation>
    <scope>IDENTIFICATION</scope>
</reference>
<accession>A0A8C5PH95</accession>
<dbReference type="GeneTree" id="ENSGT01010000229938"/>